<dbReference type="RefSeq" id="WP_166284066.1">
    <property type="nucleotide sequence ID" value="NZ_JAANNP010000037.1"/>
</dbReference>
<comment type="caution">
    <text evidence="1">The sequence shown here is derived from an EMBL/GenBank/DDBJ whole genome shotgun (WGS) entry which is preliminary data.</text>
</comment>
<name>A0ABX0GY90_9ACTN</name>
<reference evidence="1 2" key="1">
    <citation type="submission" date="2020-03" db="EMBL/GenBank/DDBJ databases">
        <title>Two novel Motilibacter sp.</title>
        <authorList>
            <person name="Liu S."/>
        </authorList>
    </citation>
    <scope>NUCLEOTIDE SEQUENCE [LARGE SCALE GENOMIC DNA]</scope>
    <source>
        <strain evidence="1 2">E257</strain>
    </source>
</reference>
<organism evidence="1 2">
    <name type="scientific">Motilibacter deserti</name>
    <dbReference type="NCBI Taxonomy" id="2714956"/>
    <lineage>
        <taxon>Bacteria</taxon>
        <taxon>Bacillati</taxon>
        <taxon>Actinomycetota</taxon>
        <taxon>Actinomycetes</taxon>
        <taxon>Motilibacterales</taxon>
        <taxon>Motilibacteraceae</taxon>
        <taxon>Motilibacter</taxon>
    </lineage>
</organism>
<dbReference type="Proteomes" id="UP000800981">
    <property type="component" value="Unassembled WGS sequence"/>
</dbReference>
<sequence>MSLLKGAMKAGLAAKALDIARREASKPENQRKAKELFAKLSSRGKKPGTRSY</sequence>
<proteinExistence type="predicted"/>
<evidence type="ECO:0000313" key="2">
    <source>
        <dbReference type="Proteomes" id="UP000800981"/>
    </source>
</evidence>
<keyword evidence="2" id="KW-1185">Reference proteome</keyword>
<accession>A0ABX0GY90</accession>
<evidence type="ECO:0000313" key="1">
    <source>
        <dbReference type="EMBL" id="NHC15565.1"/>
    </source>
</evidence>
<dbReference type="EMBL" id="JAANNP010000037">
    <property type="protein sequence ID" value="NHC15565.1"/>
    <property type="molecule type" value="Genomic_DNA"/>
</dbReference>
<protein>
    <submittedName>
        <fullName evidence="1">Uncharacterized protein</fullName>
    </submittedName>
</protein>
<gene>
    <name evidence="1" type="ORF">G9H71_17430</name>
</gene>